<feature type="region of interest" description="Disordered" evidence="4">
    <location>
        <begin position="1158"/>
        <end position="1202"/>
    </location>
</feature>
<protein>
    <submittedName>
        <fullName evidence="6">(Mediterranean fruit fly) hypothetical protein</fullName>
    </submittedName>
</protein>
<dbReference type="GO" id="GO:0071944">
    <property type="term" value="C:cell periphery"/>
    <property type="evidence" value="ECO:0007669"/>
    <property type="project" value="UniProtKB-ARBA"/>
</dbReference>
<dbReference type="EMBL" id="CAJHJT010000034">
    <property type="protein sequence ID" value="CAD7005327.1"/>
    <property type="molecule type" value="Genomic_DNA"/>
</dbReference>
<evidence type="ECO:0000256" key="2">
    <source>
        <dbReference type="ARBA" id="ARBA00022729"/>
    </source>
</evidence>
<feature type="region of interest" description="Disordered" evidence="4">
    <location>
        <begin position="1224"/>
        <end position="1265"/>
    </location>
</feature>
<proteinExistence type="predicted"/>
<keyword evidence="7" id="KW-1185">Reference proteome</keyword>
<evidence type="ECO:0000313" key="6">
    <source>
        <dbReference type="EMBL" id="CAD7005327.1"/>
    </source>
</evidence>
<gene>
    <name evidence="6" type="ORF">CCAP1982_LOCUS13687</name>
</gene>
<accession>A0A811V664</accession>
<feature type="compositionally biased region" description="Polar residues" evidence="4">
    <location>
        <begin position="1171"/>
        <end position="1188"/>
    </location>
</feature>
<dbReference type="FunFam" id="3.80.10.10:FF:001164">
    <property type="entry name" value="GH01279p"/>
    <property type="match status" value="1"/>
</dbReference>
<feature type="region of interest" description="Disordered" evidence="4">
    <location>
        <begin position="1517"/>
        <end position="1578"/>
    </location>
</feature>
<dbReference type="SUPFAM" id="SSF52058">
    <property type="entry name" value="L domain-like"/>
    <property type="match status" value="3"/>
</dbReference>
<dbReference type="PANTHER" id="PTHR24366">
    <property type="entry name" value="IG(IMMUNOGLOBULIN) AND LRR(LEUCINE RICH REPEAT) DOMAINS"/>
    <property type="match status" value="1"/>
</dbReference>
<evidence type="ECO:0000256" key="1">
    <source>
        <dbReference type="ARBA" id="ARBA00022614"/>
    </source>
</evidence>
<dbReference type="InterPro" id="IPR032675">
    <property type="entry name" value="LRR_dom_sf"/>
</dbReference>
<dbReference type="Gene3D" id="3.80.10.10">
    <property type="entry name" value="Ribonuclease Inhibitor"/>
    <property type="match status" value="6"/>
</dbReference>
<evidence type="ECO:0000256" key="3">
    <source>
        <dbReference type="ARBA" id="ARBA00022737"/>
    </source>
</evidence>
<keyword evidence="3" id="KW-0677">Repeat</keyword>
<dbReference type="SMART" id="SM00364">
    <property type="entry name" value="LRR_BAC"/>
    <property type="match status" value="7"/>
</dbReference>
<evidence type="ECO:0000259" key="5">
    <source>
        <dbReference type="SMART" id="SM00082"/>
    </source>
</evidence>
<dbReference type="PRINTS" id="PR00019">
    <property type="entry name" value="LEURICHRPT"/>
</dbReference>
<feature type="compositionally biased region" description="Polar residues" evidence="4">
    <location>
        <begin position="1550"/>
        <end position="1559"/>
    </location>
</feature>
<dbReference type="InterPro" id="IPR000483">
    <property type="entry name" value="Cys-rich_flank_reg_C"/>
</dbReference>
<dbReference type="PROSITE" id="PS51450">
    <property type="entry name" value="LRR"/>
    <property type="match status" value="8"/>
</dbReference>
<feature type="compositionally biased region" description="Low complexity" evidence="4">
    <location>
        <begin position="1405"/>
        <end position="1418"/>
    </location>
</feature>
<feature type="domain" description="LRRCT" evidence="5">
    <location>
        <begin position="959"/>
        <end position="1003"/>
    </location>
</feature>
<dbReference type="SMART" id="SM00365">
    <property type="entry name" value="LRR_SD22"/>
    <property type="match status" value="10"/>
</dbReference>
<dbReference type="SMART" id="SM00369">
    <property type="entry name" value="LRR_TYP"/>
    <property type="match status" value="26"/>
</dbReference>
<dbReference type="InterPro" id="IPR003591">
    <property type="entry name" value="Leu-rich_rpt_typical-subtyp"/>
</dbReference>
<evidence type="ECO:0000256" key="4">
    <source>
        <dbReference type="SAM" id="MobiDB-lite"/>
    </source>
</evidence>
<organism evidence="6 7">
    <name type="scientific">Ceratitis capitata</name>
    <name type="common">Mediterranean fruit fly</name>
    <name type="synonym">Tephritis capitata</name>
    <dbReference type="NCBI Taxonomy" id="7213"/>
    <lineage>
        <taxon>Eukaryota</taxon>
        <taxon>Metazoa</taxon>
        <taxon>Ecdysozoa</taxon>
        <taxon>Arthropoda</taxon>
        <taxon>Hexapoda</taxon>
        <taxon>Insecta</taxon>
        <taxon>Pterygota</taxon>
        <taxon>Neoptera</taxon>
        <taxon>Endopterygota</taxon>
        <taxon>Diptera</taxon>
        <taxon>Brachycera</taxon>
        <taxon>Muscomorpha</taxon>
        <taxon>Tephritoidea</taxon>
        <taxon>Tephritidae</taxon>
        <taxon>Ceratitis</taxon>
        <taxon>Ceratitis</taxon>
    </lineage>
</organism>
<name>A0A811V664_CERCA</name>
<comment type="caution">
    <text evidence="6">The sequence shown here is derived from an EMBL/GenBank/DDBJ whole genome shotgun (WGS) entry which is preliminary data.</text>
</comment>
<feature type="compositionally biased region" description="Polar residues" evidence="4">
    <location>
        <begin position="1518"/>
        <end position="1534"/>
    </location>
</feature>
<sequence length="1721" mass="193022">MKRKRSIRIPWADDTSPQMNYHRYNNKHKHFSDNLVYLLRYRLLLWLSLAAVLTMSVQAEGCPPSEAILPCRCSLRGKEIQIWCSHSNLPQIMDGIKAVERNIKTPIDELVLENNQLPALPGRFFGALQIVRLMLRYNSIERVSNGWLNEMENHLVEVYIVEPQLRSIPVESLNGMINMIAITIQSDELKHLPDFSGLLSLTYLSVQSESITELQPHWFRHLPKVQNVHINGGPNLIRLESGTFDSLISLKNIDLSRNALNWVHLRALSRLPNLVSLKLSYNEISDVGMVGRIVKDLDNLKKLRLDHNIINIVEDGSFVDLPHLSELHLNDNRITEIEYGAFLHTPMLKTIYLHNNHIRRIHPESFLQASGSGVETVYAYNNEIEHVSELRSLLDALPSLKFLDMSNNYLTDVPFGALRGHGTLEQLHLNNNLLRTIERDALMAMPALRELRMRNNSLSSELPMPFWNLPGLKGLDLAANNFRTIDSYLLAGLPSLRRLDVSENGLLKLDPTTFIHNPMLETLNISYNELVKIHPATFRNLNRLFEVDASYNLLTDIIPGLPKIVERISMRGNAITTLPFSIGKSLSLPNLRMLDLSVNRLEQLPKYGFQGMPQLRVLSLANNRLRSLDDTAFIGATRLELLHLQDNGLTHIDERTLLPLAELRNFNLQGNKLESITDNLFSNNSRLEQLDLSRNMIRTIAPSAFESQRSLEYLDLSSNALSDISVSLSNLVNLHDIDLSYNQITRVQADVVSSWRNVVEIRLANNLIVELKHGTFRNLPKLQYLDLSSNEISTVEPGALKHLPDLQEFVLADNKLVELKDHVFEDLPNLLASHFQYNTLRYISPDSFFNSPSMVFLNLSNNNFHNMENIGLRAMRNLEVLDLSTNGVRMVNTMPLKSLNWLVELKMDNNQICKIQGGPFETMPRLRVLSMRNNRLRTIKERTFRNLRGNIAILDVDGNPINCSCEMQWLSVWLQETNFPYPGPKCQDGRLLRTSRIDRSLCSNFDDTNQRAGTATDNSFSSDNANHLPLLNEHGDVFQRDLQEEFNEECEVYDMPPGERPLAGESEYFYDQYVDYTPSNETSSFVSTDAPSVNANAASNSVLSTQKKPPISANIDLNNTILNTNYFKRHPQPAGTQATSPFTFFGYPIPSLSLGRFFGAGQRGRKDRGENTSTPAARQTFSSSTESGLGTMPATHRMHTPHGKVRMYQPNSAEFEKYLNQPDSQYHDVSSRNKHTTTIATSADSSSDETTSSDSPSSVFKTAFREPTSVERGGFRPIMPAHVGGFMPVHDPSKRRGVVEPIPTPTKYATKHTERNYIPLVPVHSDNNQEKTNRQPNLRDSTGPSPTVALTTAESASEEFESQTYYVTENPTELTTDAPHITPPYTPATTPTTFSSVGMQKRRTTTTPSSSHSLSPAVATVATTPTPFHTTTTDAPASFTAATSTSRPTTVTQASTYNADESDAFDSAQFYDDLEAQSVVMLKPPPLLQTTTAETILLIPPPEEHVEQIKRNSWILKSPTTTTEITPNKGNNDPSDGGRASLASAEPATTPFTPTNLSPRQPRPSGGRSIITKVETPQANINQYLPTAEEYHRTTPHNANGYVGASASGDHQALQQQQQQQLLANAHKRDFNALEAIDAETVDTAATAYQQVEQANRKEGMDWYYESFKKPRPVTAAGGSLRSSSNFVGSGVAEGWKVSPCRNRRLAYSFMFLLGLHAIFS</sequence>
<dbReference type="Pfam" id="PF13855">
    <property type="entry name" value="LRR_8"/>
    <property type="match status" value="8"/>
</dbReference>
<dbReference type="Proteomes" id="UP000606786">
    <property type="component" value="Unassembled WGS sequence"/>
</dbReference>
<keyword evidence="2" id="KW-0732">Signal</keyword>
<reference evidence="6" key="1">
    <citation type="submission" date="2020-11" db="EMBL/GenBank/DDBJ databases">
        <authorList>
            <person name="Whitehead M."/>
        </authorList>
    </citation>
    <scope>NUCLEOTIDE SEQUENCE</scope>
    <source>
        <strain evidence="6">EGII</strain>
    </source>
</reference>
<dbReference type="InterPro" id="IPR001611">
    <property type="entry name" value="Leu-rich_rpt"/>
</dbReference>
<dbReference type="OrthoDB" id="8195690at2759"/>
<feature type="region of interest" description="Disordered" evidence="4">
    <location>
        <begin position="1287"/>
        <end position="1364"/>
    </location>
</feature>
<keyword evidence="1" id="KW-0433">Leucine-rich repeat</keyword>
<dbReference type="SMART" id="SM00082">
    <property type="entry name" value="LRRCT"/>
    <property type="match status" value="1"/>
</dbReference>
<feature type="region of interest" description="Disordered" evidence="4">
    <location>
        <begin position="1376"/>
        <end position="1418"/>
    </location>
</feature>
<evidence type="ECO:0000313" key="7">
    <source>
        <dbReference type="Proteomes" id="UP000606786"/>
    </source>
</evidence>
<dbReference type="PANTHER" id="PTHR24366:SF96">
    <property type="entry name" value="LEUCINE RICH REPEAT CONTAINING 53"/>
    <property type="match status" value="1"/>
</dbReference>
<feature type="compositionally biased region" description="Low complexity" evidence="4">
    <location>
        <begin position="1236"/>
        <end position="1258"/>
    </location>
</feature>
<feature type="compositionally biased region" description="Polar residues" evidence="4">
    <location>
        <begin position="1334"/>
        <end position="1345"/>
    </location>
</feature>